<evidence type="ECO:0000313" key="2">
    <source>
        <dbReference type="Proteomes" id="UP001171945"/>
    </source>
</evidence>
<accession>A0ABT7VQE7</accession>
<reference evidence="1" key="1">
    <citation type="submission" date="2023-06" db="EMBL/GenBank/DDBJ databases">
        <title>Uncultivated large filamentous bacteria from sulfidic sediments reveal new species and different genomic features in energy metabolism and defense.</title>
        <authorList>
            <person name="Fonseca A."/>
        </authorList>
    </citation>
    <scope>NUCLEOTIDE SEQUENCE</scope>
    <source>
        <strain evidence="1">HSG4</strain>
    </source>
</reference>
<gene>
    <name evidence="1" type="ORF">QUF54_00805</name>
</gene>
<proteinExistence type="predicted"/>
<dbReference type="Proteomes" id="UP001171945">
    <property type="component" value="Unassembled WGS sequence"/>
</dbReference>
<sequence>MESKHLDLELMTLKRRVGRSETETHHTVTLENGGFPLRSYPPYIT</sequence>
<keyword evidence="2" id="KW-1185">Reference proteome</keyword>
<protein>
    <submittedName>
        <fullName evidence="1">Uncharacterized protein</fullName>
    </submittedName>
</protein>
<comment type="caution">
    <text evidence="1">The sequence shown here is derived from an EMBL/GenBank/DDBJ whole genome shotgun (WGS) entry which is preliminary data.</text>
</comment>
<evidence type="ECO:0000313" key="1">
    <source>
        <dbReference type="EMBL" id="MDM8561874.1"/>
    </source>
</evidence>
<organism evidence="1 2">
    <name type="scientific">Candidatus Marithioploca araucensis</name>
    <dbReference type="NCBI Taxonomy" id="70273"/>
    <lineage>
        <taxon>Bacteria</taxon>
        <taxon>Pseudomonadati</taxon>
        <taxon>Pseudomonadota</taxon>
        <taxon>Gammaproteobacteria</taxon>
        <taxon>Thiotrichales</taxon>
        <taxon>Thiotrichaceae</taxon>
        <taxon>Candidatus Marithioploca</taxon>
    </lineage>
</organism>
<name>A0ABT7VQE7_9GAMM</name>
<dbReference type="EMBL" id="JAUCGM010000015">
    <property type="protein sequence ID" value="MDM8561874.1"/>
    <property type="molecule type" value="Genomic_DNA"/>
</dbReference>